<feature type="transmembrane region" description="Helical" evidence="1">
    <location>
        <begin position="7"/>
        <end position="24"/>
    </location>
</feature>
<dbReference type="EMBL" id="MN740855">
    <property type="protein sequence ID" value="QHU15349.1"/>
    <property type="molecule type" value="Genomic_DNA"/>
</dbReference>
<evidence type="ECO:0000313" key="2">
    <source>
        <dbReference type="EMBL" id="QHU15349.1"/>
    </source>
</evidence>
<keyword evidence="1" id="KW-0472">Membrane</keyword>
<sequence length="69" mass="7486">MGDSGRVYIVGMIVVWCLLGITVLETVLSSMNATHHLAVVVVGVLVTLVLATILVEYDRDVTANNHDDY</sequence>
<keyword evidence="1" id="KW-0812">Transmembrane</keyword>
<reference evidence="2" key="1">
    <citation type="journal article" date="2020" name="Nature">
        <title>Giant virus diversity and host interactions through global metagenomics.</title>
        <authorList>
            <person name="Schulz F."/>
            <person name="Roux S."/>
            <person name="Paez-Espino D."/>
            <person name="Jungbluth S."/>
            <person name="Walsh D.A."/>
            <person name="Denef V.J."/>
            <person name="McMahon K.D."/>
            <person name="Konstantinidis K.T."/>
            <person name="Eloe-Fadrosh E.A."/>
            <person name="Kyrpides N.C."/>
            <person name="Woyke T."/>
        </authorList>
    </citation>
    <scope>NUCLEOTIDE SEQUENCE</scope>
    <source>
        <strain evidence="2">GVMAG-S-1103017-68</strain>
    </source>
</reference>
<dbReference type="AlphaFoldDB" id="A0A6C0KCC4"/>
<protein>
    <submittedName>
        <fullName evidence="2">Uncharacterized protein</fullName>
    </submittedName>
</protein>
<name>A0A6C0KCC4_9ZZZZ</name>
<proteinExistence type="predicted"/>
<feature type="transmembrane region" description="Helical" evidence="1">
    <location>
        <begin position="36"/>
        <end position="55"/>
    </location>
</feature>
<accession>A0A6C0KCC4</accession>
<evidence type="ECO:0000256" key="1">
    <source>
        <dbReference type="SAM" id="Phobius"/>
    </source>
</evidence>
<organism evidence="2">
    <name type="scientific">viral metagenome</name>
    <dbReference type="NCBI Taxonomy" id="1070528"/>
    <lineage>
        <taxon>unclassified sequences</taxon>
        <taxon>metagenomes</taxon>
        <taxon>organismal metagenomes</taxon>
    </lineage>
</organism>
<keyword evidence="1" id="KW-1133">Transmembrane helix</keyword>